<dbReference type="OrthoDB" id="1372329at2"/>
<dbReference type="GO" id="GO:0043565">
    <property type="term" value="F:sequence-specific DNA binding"/>
    <property type="evidence" value="ECO:0007669"/>
    <property type="project" value="InterPro"/>
</dbReference>
<name>A0A133Q9D1_9BACT</name>
<gene>
    <name evidence="5" type="ORF">HMPREF3226_01334</name>
</gene>
<dbReference type="PROSITE" id="PS01124">
    <property type="entry name" value="HTH_ARAC_FAMILY_2"/>
    <property type="match status" value="1"/>
</dbReference>
<keyword evidence="1" id="KW-0805">Transcription regulation</keyword>
<dbReference type="Proteomes" id="UP000070533">
    <property type="component" value="Unassembled WGS sequence"/>
</dbReference>
<dbReference type="Pfam" id="PF12833">
    <property type="entry name" value="HTH_18"/>
    <property type="match status" value="1"/>
</dbReference>
<evidence type="ECO:0000313" key="6">
    <source>
        <dbReference type="Proteomes" id="UP000070533"/>
    </source>
</evidence>
<accession>A0A133Q9D1</accession>
<dbReference type="PATRIC" id="fig|28128.5.peg.1357"/>
<dbReference type="Pfam" id="PF02311">
    <property type="entry name" value="AraC_binding"/>
    <property type="match status" value="1"/>
</dbReference>
<evidence type="ECO:0000313" key="5">
    <source>
        <dbReference type="EMBL" id="KXA39498.1"/>
    </source>
</evidence>
<keyword evidence="2" id="KW-0238">DNA-binding</keyword>
<sequence length="288" mass="33467">MREIYVEMVKREFPLGYNVDDEFLLYDSSTGIPVLQETSRLKCLVLALCTDGEISYTVDTEQYVASAGDILIANEGQVVGDYWARPNTKGVMLIVSNNFFQDIVSGISDLSTLFLFARRHPVFHLEQKLVKELITYSESIKHKINDTSHKFRRELVATILKVLIYDMSNVIYSVQHIQKQGKTRAEVIFSEFIKLVEKDFRKQRRLGWYAEQLCITPKYLSETVKGVSKRTPSDWIDYYVMLEIRVMLKNSKMSIKQIAEELNFPNQSSLGKYFKEHYGTNPSHFRRS</sequence>
<reference evidence="6" key="1">
    <citation type="submission" date="2016-01" db="EMBL/GenBank/DDBJ databases">
        <authorList>
            <person name="Mitreva M."/>
            <person name="Pepin K.H."/>
            <person name="Mihindukulasuriya K.A."/>
            <person name="Fulton R."/>
            <person name="Fronick C."/>
            <person name="O'Laughlin M."/>
            <person name="Miner T."/>
            <person name="Herter B."/>
            <person name="Rosa B.A."/>
            <person name="Cordes M."/>
            <person name="Tomlinson C."/>
            <person name="Wollam A."/>
            <person name="Palsikar V.B."/>
            <person name="Mardis E.R."/>
            <person name="Wilson R.K."/>
        </authorList>
    </citation>
    <scope>NUCLEOTIDE SEQUENCE [LARGE SCALE GENOMIC DNA]</scope>
    <source>
        <strain evidence="6">MJR7716</strain>
    </source>
</reference>
<dbReference type="AlphaFoldDB" id="A0A133Q9D1"/>
<dbReference type="PANTHER" id="PTHR43280">
    <property type="entry name" value="ARAC-FAMILY TRANSCRIPTIONAL REGULATOR"/>
    <property type="match status" value="1"/>
</dbReference>
<dbReference type="InterPro" id="IPR003313">
    <property type="entry name" value="AraC-bd"/>
</dbReference>
<dbReference type="eggNOG" id="COG2169">
    <property type="taxonomic scope" value="Bacteria"/>
</dbReference>
<dbReference type="InterPro" id="IPR009057">
    <property type="entry name" value="Homeodomain-like_sf"/>
</dbReference>
<protein>
    <submittedName>
        <fullName evidence="5">Transcriptional regulator, AraC family</fullName>
    </submittedName>
</protein>
<keyword evidence="3" id="KW-0804">Transcription</keyword>
<dbReference type="Gene3D" id="1.10.10.60">
    <property type="entry name" value="Homeodomain-like"/>
    <property type="match status" value="1"/>
</dbReference>
<dbReference type="PANTHER" id="PTHR43280:SF32">
    <property type="entry name" value="TRANSCRIPTIONAL REGULATORY PROTEIN"/>
    <property type="match status" value="1"/>
</dbReference>
<dbReference type="InterPro" id="IPR018060">
    <property type="entry name" value="HTH_AraC"/>
</dbReference>
<proteinExistence type="predicted"/>
<dbReference type="STRING" id="28128.HMPREF3226_01334"/>
<organism evidence="5 6">
    <name type="scientific">Prevotella corporis</name>
    <dbReference type="NCBI Taxonomy" id="28128"/>
    <lineage>
        <taxon>Bacteria</taxon>
        <taxon>Pseudomonadati</taxon>
        <taxon>Bacteroidota</taxon>
        <taxon>Bacteroidia</taxon>
        <taxon>Bacteroidales</taxon>
        <taxon>Prevotellaceae</taxon>
        <taxon>Prevotella</taxon>
    </lineage>
</organism>
<evidence type="ECO:0000259" key="4">
    <source>
        <dbReference type="PROSITE" id="PS01124"/>
    </source>
</evidence>
<comment type="caution">
    <text evidence="5">The sequence shown here is derived from an EMBL/GenBank/DDBJ whole genome shotgun (WGS) entry which is preliminary data.</text>
</comment>
<dbReference type="InterPro" id="IPR037923">
    <property type="entry name" value="HTH-like"/>
</dbReference>
<dbReference type="SMART" id="SM00342">
    <property type="entry name" value="HTH_ARAC"/>
    <property type="match status" value="1"/>
</dbReference>
<feature type="domain" description="HTH araC/xylS-type" evidence="4">
    <location>
        <begin position="190"/>
        <end position="288"/>
    </location>
</feature>
<evidence type="ECO:0000256" key="3">
    <source>
        <dbReference type="ARBA" id="ARBA00023163"/>
    </source>
</evidence>
<dbReference type="SUPFAM" id="SSF51215">
    <property type="entry name" value="Regulatory protein AraC"/>
    <property type="match status" value="1"/>
</dbReference>
<dbReference type="SUPFAM" id="SSF46689">
    <property type="entry name" value="Homeodomain-like"/>
    <property type="match status" value="1"/>
</dbReference>
<dbReference type="EMBL" id="LRQG01000092">
    <property type="protein sequence ID" value="KXA39498.1"/>
    <property type="molecule type" value="Genomic_DNA"/>
</dbReference>
<evidence type="ECO:0000256" key="2">
    <source>
        <dbReference type="ARBA" id="ARBA00023125"/>
    </source>
</evidence>
<dbReference type="RefSeq" id="WP_036890555.1">
    <property type="nucleotide sequence ID" value="NZ_BAAAXP010000013.1"/>
</dbReference>
<keyword evidence="6" id="KW-1185">Reference proteome</keyword>
<evidence type="ECO:0000256" key="1">
    <source>
        <dbReference type="ARBA" id="ARBA00023015"/>
    </source>
</evidence>
<dbReference type="GO" id="GO:0003700">
    <property type="term" value="F:DNA-binding transcription factor activity"/>
    <property type="evidence" value="ECO:0007669"/>
    <property type="project" value="InterPro"/>
</dbReference>